<evidence type="ECO:0000313" key="7">
    <source>
        <dbReference type="EMBL" id="MBA8803442.1"/>
    </source>
</evidence>
<evidence type="ECO:0000256" key="1">
    <source>
        <dbReference type="ARBA" id="ARBA00004141"/>
    </source>
</evidence>
<comment type="subcellular location">
    <subcellularLocation>
        <location evidence="1">Membrane</location>
        <topology evidence="1">Multi-pass membrane protein</topology>
    </subcellularLocation>
</comment>
<dbReference type="Gene3D" id="3.30.750.24">
    <property type="entry name" value="STAS domain"/>
    <property type="match status" value="1"/>
</dbReference>
<dbReference type="InterPro" id="IPR036513">
    <property type="entry name" value="STAS_dom_sf"/>
</dbReference>
<dbReference type="GO" id="GO:0016020">
    <property type="term" value="C:membrane"/>
    <property type="evidence" value="ECO:0007669"/>
    <property type="project" value="UniProtKB-SubCell"/>
</dbReference>
<evidence type="ECO:0000259" key="6">
    <source>
        <dbReference type="PROSITE" id="PS50801"/>
    </source>
</evidence>
<dbReference type="InterPro" id="IPR001902">
    <property type="entry name" value="SLC26A/SulP_fam"/>
</dbReference>
<feature type="transmembrane region" description="Helical" evidence="5">
    <location>
        <begin position="44"/>
        <end position="65"/>
    </location>
</feature>
<dbReference type="PANTHER" id="PTHR11814">
    <property type="entry name" value="SULFATE TRANSPORTER"/>
    <property type="match status" value="1"/>
</dbReference>
<name>A0A7W3P9H7_9ACTN</name>
<evidence type="ECO:0000256" key="2">
    <source>
        <dbReference type="ARBA" id="ARBA00022692"/>
    </source>
</evidence>
<evidence type="ECO:0000256" key="4">
    <source>
        <dbReference type="ARBA" id="ARBA00023136"/>
    </source>
</evidence>
<dbReference type="CDD" id="cd07042">
    <property type="entry name" value="STAS_SulP_like_sulfate_transporter"/>
    <property type="match status" value="1"/>
</dbReference>
<dbReference type="GO" id="GO:0055085">
    <property type="term" value="P:transmembrane transport"/>
    <property type="evidence" value="ECO:0007669"/>
    <property type="project" value="InterPro"/>
</dbReference>
<feature type="transmembrane region" description="Helical" evidence="5">
    <location>
        <begin position="326"/>
        <end position="359"/>
    </location>
</feature>
<organism evidence="7 8">
    <name type="scientific">Nocardioides ginsengisegetis</name>
    <dbReference type="NCBI Taxonomy" id="661491"/>
    <lineage>
        <taxon>Bacteria</taxon>
        <taxon>Bacillati</taxon>
        <taxon>Actinomycetota</taxon>
        <taxon>Actinomycetes</taxon>
        <taxon>Propionibacteriales</taxon>
        <taxon>Nocardioidaceae</taxon>
        <taxon>Nocardioides</taxon>
    </lineage>
</organism>
<feature type="transmembrane region" description="Helical" evidence="5">
    <location>
        <begin position="100"/>
        <end position="119"/>
    </location>
</feature>
<dbReference type="SUPFAM" id="SSF52091">
    <property type="entry name" value="SpoIIaa-like"/>
    <property type="match status" value="1"/>
</dbReference>
<proteinExistence type="predicted"/>
<dbReference type="RefSeq" id="WP_182538425.1">
    <property type="nucleotide sequence ID" value="NZ_JACGXA010000001.1"/>
</dbReference>
<feature type="transmembrane region" description="Helical" evidence="5">
    <location>
        <begin position="204"/>
        <end position="227"/>
    </location>
</feature>
<feature type="transmembrane region" description="Helical" evidence="5">
    <location>
        <begin position="131"/>
        <end position="157"/>
    </location>
</feature>
<comment type="caution">
    <text evidence="7">The sequence shown here is derived from an EMBL/GenBank/DDBJ whole genome shotgun (WGS) entry which is preliminary data.</text>
</comment>
<dbReference type="Proteomes" id="UP000580910">
    <property type="component" value="Unassembled WGS sequence"/>
</dbReference>
<evidence type="ECO:0000313" key="8">
    <source>
        <dbReference type="Proteomes" id="UP000580910"/>
    </source>
</evidence>
<feature type="domain" description="STAS" evidence="6">
    <location>
        <begin position="435"/>
        <end position="550"/>
    </location>
</feature>
<dbReference type="AlphaFoldDB" id="A0A7W3P9H7"/>
<dbReference type="EMBL" id="JACGXA010000001">
    <property type="protein sequence ID" value="MBA8803442.1"/>
    <property type="molecule type" value="Genomic_DNA"/>
</dbReference>
<keyword evidence="2 5" id="KW-0812">Transmembrane</keyword>
<dbReference type="PROSITE" id="PS50801">
    <property type="entry name" value="STAS"/>
    <property type="match status" value="1"/>
</dbReference>
<keyword evidence="3 5" id="KW-1133">Transmembrane helix</keyword>
<sequence length="562" mass="58425">MEARIPVPDWARHYERGWLRGDLLAGVTVTAYLIPQVMAYAQLAGLPAVAGLWASVGALLGYALLGSSRQLSVGPESTTALMTAAALGSVPGALADPGAFAAALALAVALFCLLGRLGHLAALSDLLSRPVLVGYLAGMAAIMVSSQLGKLLGFAVVGDGFLQEVSFTVHHLGDTRVPALLLGGLTLVAMLVSSAVWPRAPVALAGILAATAAAALLDLEAHGVRLVGTIAVGVPHPGLPAISAGDVTGLLLPALGVAFVGFTDNILTARGFAARHQQAIDPQREMLALGAANLGSALLHGFPVSSSGSRTAIADAVGGRSQLTSVVTVVCTVLALVTAGPVLAAFPLPALGAVVVYAAVRLVDVRELVRFARFRRSELVLALATTLAVLVVGVLDGILVAIALSVLDLLHRVARPHDAVEGYAPGVAGMHDVADYPDARRVPGLLVYRYDSPLFFANAEDFHRRALAAVDANETPVEWFVLNTEAIVEVDITAVDVLENLRAELERRGIVMALARVKQDLRGDLLPTGLLDRIGEDHVFPTLPTAVAAFEAWRDDRRPDAG</sequence>
<dbReference type="InterPro" id="IPR002645">
    <property type="entry name" value="STAS_dom"/>
</dbReference>
<reference evidence="7 8" key="1">
    <citation type="submission" date="2020-07" db="EMBL/GenBank/DDBJ databases">
        <title>Sequencing the genomes of 1000 actinobacteria strains.</title>
        <authorList>
            <person name="Klenk H.-P."/>
        </authorList>
    </citation>
    <scope>NUCLEOTIDE SEQUENCE [LARGE SCALE GENOMIC DNA]</scope>
    <source>
        <strain evidence="7 8">DSM 21349</strain>
    </source>
</reference>
<dbReference type="NCBIfam" id="TIGR00815">
    <property type="entry name" value="sulP"/>
    <property type="match status" value="1"/>
</dbReference>
<dbReference type="InterPro" id="IPR011547">
    <property type="entry name" value="SLC26A/SulP_dom"/>
</dbReference>
<feature type="transmembrane region" description="Helical" evidence="5">
    <location>
        <begin position="77"/>
        <end position="94"/>
    </location>
</feature>
<protein>
    <submittedName>
        <fullName evidence="7">SulP family sulfate permease</fullName>
    </submittedName>
</protein>
<accession>A0A7W3P9H7</accession>
<feature type="transmembrane region" description="Helical" evidence="5">
    <location>
        <begin position="177"/>
        <end position="197"/>
    </location>
</feature>
<keyword evidence="4 5" id="KW-0472">Membrane</keyword>
<keyword evidence="8" id="KW-1185">Reference proteome</keyword>
<gene>
    <name evidence="7" type="ORF">FB382_001733</name>
</gene>
<evidence type="ECO:0000256" key="5">
    <source>
        <dbReference type="SAM" id="Phobius"/>
    </source>
</evidence>
<evidence type="ECO:0000256" key="3">
    <source>
        <dbReference type="ARBA" id="ARBA00022989"/>
    </source>
</evidence>
<dbReference type="Pfam" id="PF01740">
    <property type="entry name" value="STAS"/>
    <property type="match status" value="1"/>
</dbReference>
<dbReference type="Pfam" id="PF00916">
    <property type="entry name" value="Sulfate_transp"/>
    <property type="match status" value="1"/>
</dbReference>
<feature type="transmembrane region" description="Helical" evidence="5">
    <location>
        <begin position="247"/>
        <end position="267"/>
    </location>
</feature>
<feature type="transmembrane region" description="Helical" evidence="5">
    <location>
        <begin position="379"/>
        <end position="407"/>
    </location>
</feature>
<feature type="transmembrane region" description="Helical" evidence="5">
    <location>
        <begin position="21"/>
        <end position="38"/>
    </location>
</feature>